<dbReference type="Pfam" id="PF19730">
    <property type="entry name" value="DUF6221"/>
    <property type="match status" value="1"/>
</dbReference>
<keyword evidence="3" id="KW-1185">Reference proteome</keyword>
<reference evidence="3" key="1">
    <citation type="journal article" date="2019" name="Int. J. Syst. Evol. Microbiol.">
        <title>The Global Catalogue of Microorganisms (GCM) 10K type strain sequencing project: providing services to taxonomists for standard genome sequencing and annotation.</title>
        <authorList>
            <consortium name="The Broad Institute Genomics Platform"/>
            <consortium name="The Broad Institute Genome Sequencing Center for Infectious Disease"/>
            <person name="Wu L."/>
            <person name="Ma J."/>
        </authorList>
    </citation>
    <scope>NUCLEOTIDE SEQUENCE [LARGE SCALE GENOMIC DNA]</scope>
    <source>
        <strain evidence="3">JCM 13249</strain>
    </source>
</reference>
<evidence type="ECO:0000313" key="3">
    <source>
        <dbReference type="Proteomes" id="UP001500655"/>
    </source>
</evidence>
<gene>
    <name evidence="2" type="ORF">GCM10009681_45860</name>
</gene>
<sequence length="134" mass="14901">MREGKPARGPGLPERPGPGRDALAAGGRPGIGPCDAGLFIGRADLHNRPMHDLVRFLRARTMEDNHAYAEVSYRFGGEALLDSHLPMLDMVEKLAQDFEAMDAPDERFAGLAYAVRVLAQSYADHPEYREEWRP</sequence>
<organism evidence="2 3">
    <name type="scientific">Luedemannella helvata</name>
    <dbReference type="NCBI Taxonomy" id="349315"/>
    <lineage>
        <taxon>Bacteria</taxon>
        <taxon>Bacillati</taxon>
        <taxon>Actinomycetota</taxon>
        <taxon>Actinomycetes</taxon>
        <taxon>Micromonosporales</taxon>
        <taxon>Micromonosporaceae</taxon>
        <taxon>Luedemannella</taxon>
    </lineage>
</organism>
<feature type="region of interest" description="Disordered" evidence="1">
    <location>
        <begin position="1"/>
        <end position="27"/>
    </location>
</feature>
<protein>
    <submittedName>
        <fullName evidence="2">Uncharacterized protein</fullName>
    </submittedName>
</protein>
<comment type="caution">
    <text evidence="2">The sequence shown here is derived from an EMBL/GenBank/DDBJ whole genome shotgun (WGS) entry which is preliminary data.</text>
</comment>
<evidence type="ECO:0000256" key="1">
    <source>
        <dbReference type="SAM" id="MobiDB-lite"/>
    </source>
</evidence>
<accession>A0ABP4X3A8</accession>
<dbReference type="InterPro" id="IPR046193">
    <property type="entry name" value="DUF6221"/>
</dbReference>
<evidence type="ECO:0000313" key="2">
    <source>
        <dbReference type="EMBL" id="GAA1769291.1"/>
    </source>
</evidence>
<dbReference type="Proteomes" id="UP001500655">
    <property type="component" value="Unassembled WGS sequence"/>
</dbReference>
<proteinExistence type="predicted"/>
<name>A0ABP4X3A8_9ACTN</name>
<dbReference type="EMBL" id="BAAALS010000026">
    <property type="protein sequence ID" value="GAA1769291.1"/>
    <property type="molecule type" value="Genomic_DNA"/>
</dbReference>